<sequence>MKFVNQASRRIQRENGISRWRQFTELGLLFVLRRLGPVMYYEARLWRPEYSLADKMAFFNGEQYLKRLNLLNPPAYRKFSQHKVAEKALLQLARIPTPAFVGFFHSYKGYAADGRPLCRPGDLQAVLRERAGQILCFKHTEGWGGSGFVAARIRLSHDDITLEPLDKTVALSVEQFVQTHMDVDEGILIEEFFIQHPMMAGFNPTSVNTLRIWVRQSATGVEILGSILRVGRQGALVDNAGQGGFVVKIDMASGRLIQAMSCEVIPQLFTEHPDTGVPLTGCQLPFWAECLELAGNALRAFPHAHFTGLDMAIGKDGPVIIELNLEPDKVTARNFDMPMARLLG</sequence>
<dbReference type="AlphaFoldDB" id="A0A939DM13"/>
<protein>
    <recommendedName>
        <fullName evidence="1">Alpha-L-glutamate ligase-related protein ATP-grasp domain-containing protein</fullName>
    </recommendedName>
</protein>
<gene>
    <name evidence="2" type="ORF">J0A66_07450</name>
</gene>
<accession>A0A939DM13</accession>
<evidence type="ECO:0000259" key="1">
    <source>
        <dbReference type="Pfam" id="PF14397"/>
    </source>
</evidence>
<dbReference type="InterPro" id="IPR039523">
    <property type="entry name" value="RimK-rel_E_lig_ATP-grasp"/>
</dbReference>
<feature type="domain" description="Alpha-L-glutamate ligase-related protein ATP-grasp" evidence="1">
    <location>
        <begin position="71"/>
        <end position="328"/>
    </location>
</feature>
<evidence type="ECO:0000313" key="2">
    <source>
        <dbReference type="EMBL" id="MBN7825054.1"/>
    </source>
</evidence>
<comment type="caution">
    <text evidence="2">The sequence shown here is derived from an EMBL/GenBank/DDBJ whole genome shotgun (WGS) entry which is preliminary data.</text>
</comment>
<dbReference type="RefSeq" id="WP_206573160.1">
    <property type="nucleotide sequence ID" value="NZ_JAFKCV010000003.1"/>
</dbReference>
<dbReference type="Proteomes" id="UP000664654">
    <property type="component" value="Unassembled WGS sequence"/>
</dbReference>
<dbReference type="Gene3D" id="3.30.470.20">
    <property type="entry name" value="ATP-grasp fold, B domain"/>
    <property type="match status" value="1"/>
</dbReference>
<keyword evidence="3" id="KW-1185">Reference proteome</keyword>
<proteinExistence type="predicted"/>
<reference evidence="2" key="1">
    <citation type="submission" date="2021-03" db="EMBL/GenBank/DDBJ databases">
        <title>novel species isolated from a fishpond in China.</title>
        <authorList>
            <person name="Lu H."/>
            <person name="Cai Z."/>
        </authorList>
    </citation>
    <scope>NUCLEOTIDE SEQUENCE</scope>
    <source>
        <strain evidence="2">JCM 30855</strain>
    </source>
</reference>
<dbReference type="EMBL" id="JAFKCV010000003">
    <property type="protein sequence ID" value="MBN7825054.1"/>
    <property type="molecule type" value="Genomic_DNA"/>
</dbReference>
<name>A0A939DM13_9ALTE</name>
<organism evidence="2 3">
    <name type="scientific">Bowmanella dokdonensis</name>
    <dbReference type="NCBI Taxonomy" id="751969"/>
    <lineage>
        <taxon>Bacteria</taxon>
        <taxon>Pseudomonadati</taxon>
        <taxon>Pseudomonadota</taxon>
        <taxon>Gammaproteobacteria</taxon>
        <taxon>Alteromonadales</taxon>
        <taxon>Alteromonadaceae</taxon>
        <taxon>Bowmanella</taxon>
    </lineage>
</organism>
<dbReference type="SUPFAM" id="SSF56059">
    <property type="entry name" value="Glutathione synthetase ATP-binding domain-like"/>
    <property type="match status" value="1"/>
</dbReference>
<evidence type="ECO:0000313" key="3">
    <source>
        <dbReference type="Proteomes" id="UP000664654"/>
    </source>
</evidence>
<dbReference type="Pfam" id="PF14397">
    <property type="entry name" value="ATPgrasp_ST"/>
    <property type="match status" value="1"/>
</dbReference>